<organism evidence="1 2">
    <name type="scientific">Chryseobacterium taklimakanense</name>
    <dbReference type="NCBI Taxonomy" id="536441"/>
    <lineage>
        <taxon>Bacteria</taxon>
        <taxon>Pseudomonadati</taxon>
        <taxon>Bacteroidota</taxon>
        <taxon>Flavobacteriia</taxon>
        <taxon>Flavobacteriales</taxon>
        <taxon>Weeksellaceae</taxon>
        <taxon>Chryseobacterium group</taxon>
        <taxon>Chryseobacterium</taxon>
    </lineage>
</organism>
<evidence type="ECO:0000313" key="2">
    <source>
        <dbReference type="Proteomes" id="UP000215196"/>
    </source>
</evidence>
<reference evidence="1 2" key="1">
    <citation type="submission" date="2017-06" db="EMBL/GenBank/DDBJ databases">
        <authorList>
            <consortium name="Pathogen Informatics"/>
        </authorList>
    </citation>
    <scope>NUCLEOTIDE SEQUENCE [LARGE SCALE GENOMIC DNA]</scope>
    <source>
        <strain evidence="1 2">NCTC13490</strain>
    </source>
</reference>
<dbReference type="KEGG" id="ctak:4412677_00342"/>
<dbReference type="AlphaFoldDB" id="A0A239WJQ2"/>
<dbReference type="EMBL" id="LT906465">
    <property type="protein sequence ID" value="SNV34687.1"/>
    <property type="molecule type" value="Genomic_DNA"/>
</dbReference>
<proteinExistence type="predicted"/>
<gene>
    <name evidence="1" type="ORF">SAMEA4412677_00342</name>
</gene>
<evidence type="ECO:0008006" key="3">
    <source>
        <dbReference type="Google" id="ProtNLM"/>
    </source>
</evidence>
<name>A0A239WJQ2_9FLAO</name>
<evidence type="ECO:0000313" key="1">
    <source>
        <dbReference type="EMBL" id="SNV34687.1"/>
    </source>
</evidence>
<sequence>MKTNNILILYILFSLFIGCKKNEKNQNTTSVLDTKKVRKTDALNNKINAVEKIRDKSFVISCGTSCAMTYSAEQIIKNNSIFKVKFNVDNYINEELADTYKETYSFIYDKSNNIDKILLEGTNQNALETLPYGAKESFIEFSKQLLKPTTNTGNYFKFSSSILPYKKKIDINKINYNSMLVSNVNGLSKFACGEKEVRYIPLDKREKVNIILVPQDCGDMPYRFYLVCIYNNSVVSNLYVEGESHEPESDGPAEKTNFTIDENSILIVNTINKNFEIGVNDEKKYQIQNDGNIVKL</sequence>
<dbReference type="RefSeq" id="WP_095069802.1">
    <property type="nucleotide sequence ID" value="NZ_LT906465.1"/>
</dbReference>
<dbReference type="Proteomes" id="UP000215196">
    <property type="component" value="Chromosome 1"/>
</dbReference>
<dbReference type="PROSITE" id="PS51257">
    <property type="entry name" value="PROKAR_LIPOPROTEIN"/>
    <property type="match status" value="1"/>
</dbReference>
<protein>
    <recommendedName>
        <fullName evidence="3">Lipoprotein</fullName>
    </recommendedName>
</protein>
<keyword evidence="2" id="KW-1185">Reference proteome</keyword>
<accession>A0A239WJQ2</accession>